<proteinExistence type="predicted"/>
<comment type="caution">
    <text evidence="7">The sequence shown here is derived from an EMBL/GenBank/DDBJ whole genome shotgun (WGS) entry which is preliminary data.</text>
</comment>
<dbReference type="Gene3D" id="1.20.1640.10">
    <property type="entry name" value="Multidrug efflux transporter AcrB transmembrane domain"/>
    <property type="match status" value="1"/>
</dbReference>
<keyword evidence="3 5" id="KW-1133">Transmembrane helix</keyword>
<gene>
    <name evidence="7" type="ORF">ENJ65_02365</name>
</gene>
<dbReference type="Proteomes" id="UP000885832">
    <property type="component" value="Unassembled WGS sequence"/>
</dbReference>
<reference evidence="7" key="1">
    <citation type="journal article" date="2020" name="mSystems">
        <title>Genome- and Community-Level Interaction Insights into Carbon Utilization and Element Cycling Functions of Hydrothermarchaeota in Hydrothermal Sediment.</title>
        <authorList>
            <person name="Zhou Z."/>
            <person name="Liu Y."/>
            <person name="Xu W."/>
            <person name="Pan J."/>
            <person name="Luo Z.H."/>
            <person name="Li M."/>
        </authorList>
    </citation>
    <scope>NUCLEOTIDE SEQUENCE [LARGE SCALE GENOMIC DNA]</scope>
    <source>
        <strain evidence="7">HyVt-505</strain>
    </source>
</reference>
<feature type="transmembrane region" description="Helical" evidence="5">
    <location>
        <begin position="48"/>
        <end position="71"/>
    </location>
</feature>
<accession>A0A832J8J6</accession>
<evidence type="ECO:0000256" key="1">
    <source>
        <dbReference type="ARBA" id="ARBA00004141"/>
    </source>
</evidence>
<evidence type="ECO:0000313" key="7">
    <source>
        <dbReference type="EMBL" id="HHJ80457.1"/>
    </source>
</evidence>
<comment type="subcellular location">
    <subcellularLocation>
        <location evidence="1">Membrane</location>
        <topology evidence="1">Multi-pass membrane protein</topology>
    </subcellularLocation>
</comment>
<evidence type="ECO:0000256" key="5">
    <source>
        <dbReference type="SAM" id="Phobius"/>
    </source>
</evidence>
<dbReference type="AlphaFoldDB" id="A0A832J8J6"/>
<keyword evidence="2 5" id="KW-0812">Transmembrane</keyword>
<evidence type="ECO:0000259" key="6">
    <source>
        <dbReference type="Pfam" id="PF03176"/>
    </source>
</evidence>
<dbReference type="GO" id="GO:0016020">
    <property type="term" value="C:membrane"/>
    <property type="evidence" value="ECO:0007669"/>
    <property type="project" value="UniProtKB-SubCell"/>
</dbReference>
<feature type="domain" description="Membrane transport protein MMPL" evidence="6">
    <location>
        <begin position="2"/>
        <end position="72"/>
    </location>
</feature>
<sequence length="89" mass="9652">RREQGLSSPDAVRYAFSTVGMALWVTSLALIAGFLVLSLSAFELNSSMAQLTAITIMLALVADFLLLPTLLMKFDEMNQKGEAENAQAQ</sequence>
<organism evidence="7">
    <name type="scientific">Candidatus Tenderia electrophaga</name>
    <dbReference type="NCBI Taxonomy" id="1748243"/>
    <lineage>
        <taxon>Bacteria</taxon>
        <taxon>Pseudomonadati</taxon>
        <taxon>Pseudomonadota</taxon>
        <taxon>Gammaproteobacteria</taxon>
        <taxon>Candidatus Tenderiales</taxon>
        <taxon>Candidatus Tenderiaceae</taxon>
        <taxon>Candidatus Tenderia</taxon>
    </lineage>
</organism>
<dbReference type="Pfam" id="PF03176">
    <property type="entry name" value="MMPL"/>
    <property type="match status" value="1"/>
</dbReference>
<feature type="transmembrane region" description="Helical" evidence="5">
    <location>
        <begin position="21"/>
        <end position="42"/>
    </location>
</feature>
<feature type="non-terminal residue" evidence="7">
    <location>
        <position position="1"/>
    </location>
</feature>
<dbReference type="InterPro" id="IPR004869">
    <property type="entry name" value="MMPL_dom"/>
</dbReference>
<protein>
    <submittedName>
        <fullName evidence="7">RND family transporter</fullName>
    </submittedName>
</protein>
<name>A0A832J8J6_9GAMM</name>
<evidence type="ECO:0000256" key="3">
    <source>
        <dbReference type="ARBA" id="ARBA00022989"/>
    </source>
</evidence>
<keyword evidence="4 5" id="KW-0472">Membrane</keyword>
<dbReference type="SUPFAM" id="SSF82866">
    <property type="entry name" value="Multidrug efflux transporter AcrB transmembrane domain"/>
    <property type="match status" value="1"/>
</dbReference>
<dbReference type="EMBL" id="DRNF01000149">
    <property type="protein sequence ID" value="HHJ80457.1"/>
    <property type="molecule type" value="Genomic_DNA"/>
</dbReference>
<evidence type="ECO:0000256" key="2">
    <source>
        <dbReference type="ARBA" id="ARBA00022692"/>
    </source>
</evidence>
<evidence type="ECO:0000256" key="4">
    <source>
        <dbReference type="ARBA" id="ARBA00023136"/>
    </source>
</evidence>